<evidence type="ECO:0000313" key="3">
    <source>
        <dbReference type="EMBL" id="KAK3386219.1"/>
    </source>
</evidence>
<dbReference type="PANTHER" id="PTHR48171">
    <property type="entry name" value="DUF946 FAMILY PROTEIN"/>
    <property type="match status" value="1"/>
</dbReference>
<dbReference type="AlphaFoldDB" id="A0AAE0NRJ3"/>
<keyword evidence="2" id="KW-1133">Transmembrane helix</keyword>
<protein>
    <recommendedName>
        <fullName evidence="5">Vacuolar protein sorting-associated protein TDA6</fullName>
    </recommendedName>
</protein>
<evidence type="ECO:0008006" key="5">
    <source>
        <dbReference type="Google" id="ProtNLM"/>
    </source>
</evidence>
<dbReference type="EMBL" id="JAUTDP010000022">
    <property type="protein sequence ID" value="KAK3386219.1"/>
    <property type="molecule type" value="Genomic_DNA"/>
</dbReference>
<accession>A0AAE0NRJ3</accession>
<dbReference type="Proteomes" id="UP001281003">
    <property type="component" value="Unassembled WGS sequence"/>
</dbReference>
<evidence type="ECO:0000256" key="2">
    <source>
        <dbReference type="SAM" id="Phobius"/>
    </source>
</evidence>
<feature type="compositionally biased region" description="Basic and acidic residues" evidence="1">
    <location>
        <begin position="239"/>
        <end position="248"/>
    </location>
</feature>
<proteinExistence type="predicted"/>
<keyword evidence="4" id="KW-1185">Reference proteome</keyword>
<dbReference type="InterPro" id="IPR009291">
    <property type="entry name" value="Vps62"/>
</dbReference>
<dbReference type="Pfam" id="PF06101">
    <property type="entry name" value="Vps62"/>
    <property type="match status" value="1"/>
</dbReference>
<sequence length="574" mass="64924">MIYTLRRATIFVTALTIFSILTITFLPRYLNPTPPDAEERKRDRQWVNSSPYWFDRQVCRYLGLCGIQHIRWDAPTLPGWGPGSDLDMTEEIAKVLGVGNWEEDGAAVFVNKPGSESWEHAPGHVDLKRKRSESSAADNTPLQEVPQYVLDHAPLVHLYSGEHFWPSDMAEHVKHMGLLDEEDGSVNRTDELDLGNLAKLNAKNGTVFLTSMDDVESRPEWLHNRAGIPVEYEDDGDDEHNGNPEKKIPGNNPTVPTDGNTWWDADKQHPPNRIAAPRYRKGGPSYRRMKRFMQGDDGEPQRPIGGAPNDSDDDDDKNKPNPSGYSNGPAVLILVDKGAGILDAFWFFFYSYNLGQTVLGIRFGNHVGDWEHCMVRFDNGIPKAMFLSEHAGGKAYAWPALEKKVQPNGKPPRPVIYSAVGSHAMYATPGLHPYVLPFKLLKDVTDRGPLWDPALNHYSYWYDYEVGLNETETPSSPQSPYLGNPSQPPKNYTSLVPAADNPEAPTNWFHFEGAWGDDVYSLADYRQWRLFGEYHYIVGPLGPKFKYLERRKVCQTDKCTLLWSIEAGEKSSWY</sequence>
<evidence type="ECO:0000256" key="1">
    <source>
        <dbReference type="SAM" id="MobiDB-lite"/>
    </source>
</evidence>
<name>A0AAE0NRJ3_SORBR</name>
<feature type="region of interest" description="Disordered" evidence="1">
    <location>
        <begin position="230"/>
        <end position="327"/>
    </location>
</feature>
<reference evidence="3" key="2">
    <citation type="submission" date="2023-07" db="EMBL/GenBank/DDBJ databases">
        <authorList>
            <consortium name="Lawrence Berkeley National Laboratory"/>
            <person name="Haridas S."/>
            <person name="Hensen N."/>
            <person name="Bonometti L."/>
            <person name="Westerberg I."/>
            <person name="Brannstrom I.O."/>
            <person name="Guillou S."/>
            <person name="Cros-Aarteil S."/>
            <person name="Calhoun S."/>
            <person name="Kuo A."/>
            <person name="Mondo S."/>
            <person name="Pangilinan J."/>
            <person name="Riley R."/>
            <person name="LaButti K."/>
            <person name="Andreopoulos B."/>
            <person name="Lipzen A."/>
            <person name="Chen C."/>
            <person name="Yanf M."/>
            <person name="Daum C."/>
            <person name="Ng V."/>
            <person name="Clum A."/>
            <person name="Steindorff A."/>
            <person name="Ohm R."/>
            <person name="Martin F."/>
            <person name="Silar P."/>
            <person name="Natvig D."/>
            <person name="Lalanne C."/>
            <person name="Gautier V."/>
            <person name="Ament-velasquez S.L."/>
            <person name="Kruys A."/>
            <person name="Hutchinson M.I."/>
            <person name="Powell A.J."/>
            <person name="Barry K."/>
            <person name="Miller A.N."/>
            <person name="Grigoriev I.V."/>
            <person name="Debuchy R."/>
            <person name="Gladieux P."/>
            <person name="Thoren M.H."/>
            <person name="Johannesson H."/>
        </authorList>
    </citation>
    <scope>NUCLEOTIDE SEQUENCE</scope>
    <source>
        <strain evidence="3">FGSC 1904</strain>
    </source>
</reference>
<reference evidence="3" key="1">
    <citation type="journal article" date="2023" name="Mol. Phylogenet. Evol.">
        <title>Genome-scale phylogeny and comparative genomics of the fungal order Sordariales.</title>
        <authorList>
            <person name="Hensen N."/>
            <person name="Bonometti L."/>
            <person name="Westerberg I."/>
            <person name="Brannstrom I.O."/>
            <person name="Guillou S."/>
            <person name="Cros-Aarteil S."/>
            <person name="Calhoun S."/>
            <person name="Haridas S."/>
            <person name="Kuo A."/>
            <person name="Mondo S."/>
            <person name="Pangilinan J."/>
            <person name="Riley R."/>
            <person name="LaButti K."/>
            <person name="Andreopoulos B."/>
            <person name="Lipzen A."/>
            <person name="Chen C."/>
            <person name="Yan M."/>
            <person name="Daum C."/>
            <person name="Ng V."/>
            <person name="Clum A."/>
            <person name="Steindorff A."/>
            <person name="Ohm R.A."/>
            <person name="Martin F."/>
            <person name="Silar P."/>
            <person name="Natvig D.O."/>
            <person name="Lalanne C."/>
            <person name="Gautier V."/>
            <person name="Ament-Velasquez S.L."/>
            <person name="Kruys A."/>
            <person name="Hutchinson M.I."/>
            <person name="Powell A.J."/>
            <person name="Barry K."/>
            <person name="Miller A.N."/>
            <person name="Grigoriev I.V."/>
            <person name="Debuchy R."/>
            <person name="Gladieux P."/>
            <person name="Hiltunen Thoren M."/>
            <person name="Johannesson H."/>
        </authorList>
    </citation>
    <scope>NUCLEOTIDE SEQUENCE</scope>
    <source>
        <strain evidence="3">FGSC 1904</strain>
    </source>
</reference>
<gene>
    <name evidence="3" type="ORF">B0T20DRAFT_141985</name>
</gene>
<evidence type="ECO:0000313" key="4">
    <source>
        <dbReference type="Proteomes" id="UP001281003"/>
    </source>
</evidence>
<keyword evidence="2" id="KW-0472">Membrane</keyword>
<dbReference type="PANTHER" id="PTHR48171:SF1">
    <property type="entry name" value="VACUOLAR PROTEIN SORTING-ASSOCIATED PROTEIN 62"/>
    <property type="match status" value="1"/>
</dbReference>
<feature type="region of interest" description="Disordered" evidence="1">
    <location>
        <begin position="471"/>
        <end position="497"/>
    </location>
</feature>
<keyword evidence="2" id="KW-0812">Transmembrane</keyword>
<comment type="caution">
    <text evidence="3">The sequence shown here is derived from an EMBL/GenBank/DDBJ whole genome shotgun (WGS) entry which is preliminary data.</text>
</comment>
<feature type="transmembrane region" description="Helical" evidence="2">
    <location>
        <begin position="9"/>
        <end position="30"/>
    </location>
</feature>
<organism evidence="3 4">
    <name type="scientific">Sordaria brevicollis</name>
    <dbReference type="NCBI Taxonomy" id="83679"/>
    <lineage>
        <taxon>Eukaryota</taxon>
        <taxon>Fungi</taxon>
        <taxon>Dikarya</taxon>
        <taxon>Ascomycota</taxon>
        <taxon>Pezizomycotina</taxon>
        <taxon>Sordariomycetes</taxon>
        <taxon>Sordariomycetidae</taxon>
        <taxon>Sordariales</taxon>
        <taxon>Sordariaceae</taxon>
        <taxon>Sordaria</taxon>
    </lineage>
</organism>
<feature type="compositionally biased region" description="Polar residues" evidence="1">
    <location>
        <begin position="471"/>
        <end position="494"/>
    </location>
</feature>
<feature type="compositionally biased region" description="Polar residues" evidence="1">
    <location>
        <begin position="251"/>
        <end position="260"/>
    </location>
</feature>